<evidence type="ECO:0000256" key="1">
    <source>
        <dbReference type="SAM" id="MobiDB-lite"/>
    </source>
</evidence>
<evidence type="ECO:0000313" key="4">
    <source>
        <dbReference type="Proteomes" id="UP000004968"/>
    </source>
</evidence>
<proteinExistence type="predicted"/>
<reference evidence="3 4" key="1">
    <citation type="submission" date="2010-01" db="EMBL/GenBank/DDBJ databases">
        <authorList>
            <person name="Weinstock G."/>
            <person name="Sodergren E."/>
            <person name="Clifton S."/>
            <person name="Fulton L."/>
            <person name="Fulton B."/>
            <person name="Courtney L."/>
            <person name="Fronick C."/>
            <person name="Harrison M."/>
            <person name="Strong C."/>
            <person name="Farmer C."/>
            <person name="Delahaunty K."/>
            <person name="Markovic C."/>
            <person name="Hall O."/>
            <person name="Minx P."/>
            <person name="Tomlinson C."/>
            <person name="Mitreva M."/>
            <person name="Nelson J."/>
            <person name="Hou S."/>
            <person name="Wollam A."/>
            <person name="Pepin K.H."/>
            <person name="Johnson M."/>
            <person name="Bhonagiri V."/>
            <person name="Nash W.E."/>
            <person name="Warren W."/>
            <person name="Chinwalla A."/>
            <person name="Mardis E.R."/>
            <person name="Wilson R.K."/>
        </authorList>
    </citation>
    <scope>NUCLEOTIDE SEQUENCE [LARGE SCALE GENOMIC DNA]</scope>
    <source>
        <strain evidence="3 4">DSM 13479</strain>
    </source>
</reference>
<feature type="region of interest" description="Disordered" evidence="1">
    <location>
        <begin position="48"/>
        <end position="68"/>
    </location>
</feature>
<evidence type="ECO:0000313" key="3">
    <source>
        <dbReference type="EMBL" id="EFC99598.1"/>
    </source>
</evidence>
<dbReference type="Pfam" id="PF12010">
    <property type="entry name" value="DUF3502"/>
    <property type="match status" value="1"/>
</dbReference>
<evidence type="ECO:0000259" key="2">
    <source>
        <dbReference type="Pfam" id="PF12010"/>
    </source>
</evidence>
<dbReference type="InterPro" id="IPR050490">
    <property type="entry name" value="Bact_solute-bd_prot1"/>
</dbReference>
<name>D3AF15_9FIRM</name>
<gene>
    <name evidence="3" type="ORF">CLOSTHATH_02199</name>
</gene>
<dbReference type="EMBL" id="ACIO01000162">
    <property type="protein sequence ID" value="EFC99598.1"/>
    <property type="molecule type" value="Genomic_DNA"/>
</dbReference>
<feature type="domain" description="DUF3502" evidence="2">
    <location>
        <begin position="460"/>
        <end position="526"/>
    </location>
</feature>
<dbReference type="Gene3D" id="3.40.190.10">
    <property type="entry name" value="Periplasmic binding protein-like II"/>
    <property type="match status" value="2"/>
</dbReference>
<dbReference type="AlphaFoldDB" id="D3AF15"/>
<dbReference type="SUPFAM" id="SSF53850">
    <property type="entry name" value="Periplasmic binding protein-like II"/>
    <property type="match status" value="1"/>
</dbReference>
<dbReference type="Pfam" id="PF01547">
    <property type="entry name" value="SBP_bac_1"/>
    <property type="match status" value="1"/>
</dbReference>
<accession>D3AF15</accession>
<dbReference type="InterPro" id="IPR006059">
    <property type="entry name" value="SBP"/>
</dbReference>
<sequence length="528" mass="58774">MAFHLLILNIQRKKGRGNDMKKRTLKRIASFTLSSMMTVSLLSGCGGGKQAESQPAAGEAAIAQTKGEEKEEPYVVTMLTQGEQQEDLPRIMEKVNEILVRDLNMKLNLLVAPYGSINQQRQLMLTSGEPLDLVYLDASSAIGFMNNGQIIDLSDLIDKYGTNIKKYWGDEAKSANIGGFVFGVPNLNEVGNIPAIGMRKDMVEKYNIDVESIKSLEDLEPVLAMIKEKEPTMTPVHICADQPPISRQLSVIDPLIDGIAVLDNSGQNTTTIIPVTQSEAYKEKCELFHKWYQAGYINQDAATTTVQFESAFKAGSTFSAIMVWHPMSPKQFGGVDMAYAFLGEHRALSGATSNADYGIATNSQNPDKAMQLLDYLYGSEEVAQLLNWGEEGKDWVYVDKEQNVVSWPEGVDSNNATYHAQLSWALPNQFMASSWEGVWDPDVFEQMLKFNKEGKKSKGFGFAYNTESVETELTALKNVQEKYRISLETGAVDPAEYLPQYEEALKQAGLDKLIEEKQKQFDEWLAAQ</sequence>
<comment type="caution">
    <text evidence="3">The sequence shown here is derived from an EMBL/GenBank/DDBJ whole genome shotgun (WGS) entry which is preliminary data.</text>
</comment>
<protein>
    <submittedName>
        <fullName evidence="3">ABC transporter, solute-binding protein</fullName>
    </submittedName>
</protein>
<dbReference type="HOGENOM" id="CLU_037301_1_0_9"/>
<dbReference type="PANTHER" id="PTHR43649">
    <property type="entry name" value="ARABINOSE-BINDING PROTEIN-RELATED"/>
    <property type="match status" value="1"/>
</dbReference>
<dbReference type="PANTHER" id="PTHR43649:SF17">
    <property type="entry name" value="ABC TRANSPORTER SOLUTE BINDING PROTEIN-SUGAR TRANSPORT"/>
    <property type="match status" value="1"/>
</dbReference>
<dbReference type="InterPro" id="IPR022627">
    <property type="entry name" value="DUF3502"/>
</dbReference>
<dbReference type="Proteomes" id="UP000004968">
    <property type="component" value="Unassembled WGS sequence"/>
</dbReference>
<organism evidence="3 4">
    <name type="scientific">Hungatella hathewayi DSM 13479</name>
    <dbReference type="NCBI Taxonomy" id="566550"/>
    <lineage>
        <taxon>Bacteria</taxon>
        <taxon>Bacillati</taxon>
        <taxon>Bacillota</taxon>
        <taxon>Clostridia</taxon>
        <taxon>Lachnospirales</taxon>
        <taxon>Lachnospiraceae</taxon>
        <taxon>Hungatella</taxon>
    </lineage>
</organism>